<evidence type="ECO:0000313" key="2">
    <source>
        <dbReference type="Proteomes" id="UP000197025"/>
    </source>
</evidence>
<dbReference type="AlphaFoldDB" id="A0A212PXH3"/>
<dbReference type="Proteomes" id="UP000197025">
    <property type="component" value="Unassembled WGS sequence"/>
</dbReference>
<name>A0A212PXH3_9CHLR</name>
<evidence type="ECO:0000313" key="1">
    <source>
        <dbReference type="EMBL" id="SNB51646.1"/>
    </source>
</evidence>
<accession>A0A212PXH3</accession>
<dbReference type="InParanoid" id="A0A212PXH3"/>
<gene>
    <name evidence="1" type="ORF">SAMN02746019_00021850</name>
</gene>
<dbReference type="OrthoDB" id="3294038at2"/>
<keyword evidence="2" id="KW-1185">Reference proteome</keyword>
<reference evidence="2" key="1">
    <citation type="submission" date="2017-06" db="EMBL/GenBank/DDBJ databases">
        <authorList>
            <person name="Varghese N."/>
            <person name="Submissions S."/>
        </authorList>
    </citation>
    <scope>NUCLEOTIDE SEQUENCE [LARGE SCALE GENOMIC DNA]</scope>
    <source>
        <strain evidence="2">JAD2</strain>
    </source>
</reference>
<dbReference type="EMBL" id="FYEK01000003">
    <property type="protein sequence ID" value="SNB51646.1"/>
    <property type="molecule type" value="Genomic_DNA"/>
</dbReference>
<sequence length="133" mass="15418">MGYAPLTLQEVARRIREALTDPEGGEADAWRPIREFLDDFRAAAPEVRQAMIEARPEPTGDPRFEAYLAALAEHLAVHHGLRVPRWVEEPGRFLDRWWFPTRFRSLHAMALVESPAAFRRRGIFVDHTELERC</sequence>
<dbReference type="RefSeq" id="WP_088569974.1">
    <property type="nucleotide sequence ID" value="NZ_FYEK01000003.1"/>
</dbReference>
<organism evidence="1 2">
    <name type="scientific">Thermoflexus hugenholtzii JAD2</name>
    <dbReference type="NCBI Taxonomy" id="877466"/>
    <lineage>
        <taxon>Bacteria</taxon>
        <taxon>Bacillati</taxon>
        <taxon>Chloroflexota</taxon>
        <taxon>Thermoflexia</taxon>
        <taxon>Thermoflexales</taxon>
        <taxon>Thermoflexaceae</taxon>
        <taxon>Thermoflexus</taxon>
    </lineage>
</organism>
<protein>
    <submittedName>
        <fullName evidence="1">Uncharacterized protein</fullName>
    </submittedName>
</protein>
<proteinExistence type="predicted"/>